<feature type="transmembrane region" description="Helical" evidence="1">
    <location>
        <begin position="48"/>
        <end position="69"/>
    </location>
</feature>
<comment type="caution">
    <text evidence="2">The sequence shown here is derived from an EMBL/GenBank/DDBJ whole genome shotgun (WGS) entry which is preliminary data.</text>
</comment>
<name>A0A9D1HUZ7_9FIRM</name>
<evidence type="ECO:0000313" key="2">
    <source>
        <dbReference type="EMBL" id="HIU21820.1"/>
    </source>
</evidence>
<dbReference type="Gene3D" id="1.10.1760.20">
    <property type="match status" value="1"/>
</dbReference>
<dbReference type="EMBL" id="DVMN01000114">
    <property type="protein sequence ID" value="HIU21820.1"/>
    <property type="molecule type" value="Genomic_DNA"/>
</dbReference>
<proteinExistence type="predicted"/>
<feature type="transmembrane region" description="Helical" evidence="1">
    <location>
        <begin position="187"/>
        <end position="207"/>
    </location>
</feature>
<keyword evidence="1" id="KW-0472">Membrane</keyword>
<gene>
    <name evidence="2" type="ORF">IAD51_06315</name>
</gene>
<dbReference type="Proteomes" id="UP000824088">
    <property type="component" value="Unassembled WGS sequence"/>
</dbReference>
<reference evidence="2" key="1">
    <citation type="submission" date="2020-10" db="EMBL/GenBank/DDBJ databases">
        <authorList>
            <person name="Gilroy R."/>
        </authorList>
    </citation>
    <scope>NUCLEOTIDE SEQUENCE</scope>
    <source>
        <strain evidence="2">1063</strain>
    </source>
</reference>
<keyword evidence="1" id="KW-0812">Transmembrane</keyword>
<protein>
    <recommendedName>
        <fullName evidence="4">ECF transporter S component</fullName>
    </recommendedName>
</protein>
<keyword evidence="1" id="KW-1133">Transmembrane helix</keyword>
<dbReference type="AlphaFoldDB" id="A0A9D1HUZ7"/>
<feature type="transmembrane region" description="Helical" evidence="1">
    <location>
        <begin position="81"/>
        <end position="106"/>
    </location>
</feature>
<accession>A0A9D1HUZ7</accession>
<evidence type="ECO:0000256" key="1">
    <source>
        <dbReference type="SAM" id="Phobius"/>
    </source>
</evidence>
<reference evidence="2" key="2">
    <citation type="journal article" date="2021" name="PeerJ">
        <title>Extensive microbial diversity within the chicken gut microbiome revealed by metagenomics and culture.</title>
        <authorList>
            <person name="Gilroy R."/>
            <person name="Ravi A."/>
            <person name="Getino M."/>
            <person name="Pursley I."/>
            <person name="Horton D.L."/>
            <person name="Alikhan N.F."/>
            <person name="Baker D."/>
            <person name="Gharbi K."/>
            <person name="Hall N."/>
            <person name="Watson M."/>
            <person name="Adriaenssens E.M."/>
            <person name="Foster-Nyarko E."/>
            <person name="Jarju S."/>
            <person name="Secka A."/>
            <person name="Antonio M."/>
            <person name="Oren A."/>
            <person name="Chaudhuri R.R."/>
            <person name="La Ragione R."/>
            <person name="Hildebrand F."/>
            <person name="Pallen M.J."/>
        </authorList>
    </citation>
    <scope>NUCLEOTIDE SEQUENCE</scope>
    <source>
        <strain evidence="2">1063</strain>
    </source>
</reference>
<feature type="transmembrane region" description="Helical" evidence="1">
    <location>
        <begin position="137"/>
        <end position="167"/>
    </location>
</feature>
<sequence length="218" mass="23511">MRIRQESAAESDSFRDAAEVCADEKTGGGNPSATPRALKRGGRLAAEYVVKVAVMSAMLTALKFALSFIPNVEVVTLLIMVYAAVFGALYTLPAVCVFCAVEVAIYGFGSWVLLYFVYWPALALLCCALFRRRRSLLVAVAIAAVMSALFGVLSACTDTLFVAVGFSGLDLGAYWAAYYVRGLYFDLVHAVSNFCVVGLLFLPLCAAGDKIRRSVRRA</sequence>
<evidence type="ECO:0008006" key="4">
    <source>
        <dbReference type="Google" id="ProtNLM"/>
    </source>
</evidence>
<feature type="transmembrane region" description="Helical" evidence="1">
    <location>
        <begin position="112"/>
        <end position="130"/>
    </location>
</feature>
<evidence type="ECO:0000313" key="3">
    <source>
        <dbReference type="Proteomes" id="UP000824088"/>
    </source>
</evidence>
<organism evidence="2 3">
    <name type="scientific">Candidatus Limadaptatus stercorigallinarum</name>
    <dbReference type="NCBI Taxonomy" id="2840845"/>
    <lineage>
        <taxon>Bacteria</taxon>
        <taxon>Bacillati</taxon>
        <taxon>Bacillota</taxon>
        <taxon>Clostridia</taxon>
        <taxon>Eubacteriales</taxon>
        <taxon>Candidatus Limadaptatus</taxon>
    </lineage>
</organism>